<proteinExistence type="predicted"/>
<feature type="compositionally biased region" description="Polar residues" evidence="1">
    <location>
        <begin position="102"/>
        <end position="120"/>
    </location>
</feature>
<organism evidence="4 5">
    <name type="scientific">Nocardiopsis ansamitocini</name>
    <dbReference type="NCBI Taxonomy" id="1670832"/>
    <lineage>
        <taxon>Bacteria</taxon>
        <taxon>Bacillati</taxon>
        <taxon>Actinomycetota</taxon>
        <taxon>Actinomycetes</taxon>
        <taxon>Streptosporangiales</taxon>
        <taxon>Nocardiopsidaceae</taxon>
        <taxon>Nocardiopsis</taxon>
    </lineage>
</organism>
<reference evidence="4" key="1">
    <citation type="submission" date="2023-02" db="EMBL/GenBank/DDBJ databases">
        <title>Nocardiopsis ansamitocini NBRC 112285.</title>
        <authorList>
            <person name="Ichikawa N."/>
            <person name="Sato H."/>
            <person name="Tonouchi N."/>
        </authorList>
    </citation>
    <scope>NUCLEOTIDE SEQUENCE</scope>
    <source>
        <strain evidence="4">NBRC 112285</strain>
    </source>
</reference>
<keyword evidence="5" id="KW-1185">Reference proteome</keyword>
<comment type="caution">
    <text evidence="4">The sequence shown here is derived from an EMBL/GenBank/DDBJ whole genome shotgun (WGS) entry which is preliminary data.</text>
</comment>
<sequence>MPSTVFPCVLAAVLARIARALTGALHGAGYALTGIPDSGARTLTNVPHSAGHTMTNAPDRSTRTSTGALHSTSRAPTNTFHSTSRTPTDVPDGGARTPTDILHSTSRAPTNTFHSTSRTPTDVPDGGARTPTDILHSTSRTLSQGSHGLPRAARHLVESGFHPSGHVFQDLRVRVDGLEDARNDFPDVVEPDLEQGLGLDPLDVEVDTAESDVRPHFQFEQVQHFGLERDGGQQVLDLEFDLVDLQGRDVEEHVRLPASGDTVDGSATGLRNLLCALRLLRLRGYGLHGPLPRRVVLPGSLFTVMAGLALAVLGLLSTVIHLPGTLLRGSRHIPAIATPSWGCDLPGRPRREHPHRISGSSPFRSDESVFAPCTHDHRRETVLPVQGMFWSGISGLWARRDGR</sequence>
<evidence type="ECO:0000256" key="2">
    <source>
        <dbReference type="SAM" id="Phobius"/>
    </source>
</evidence>
<evidence type="ECO:0000256" key="3">
    <source>
        <dbReference type="SAM" id="SignalP"/>
    </source>
</evidence>
<evidence type="ECO:0000313" key="5">
    <source>
        <dbReference type="Proteomes" id="UP001165092"/>
    </source>
</evidence>
<keyword evidence="2" id="KW-0472">Membrane</keyword>
<feature type="signal peptide" evidence="3">
    <location>
        <begin position="1"/>
        <end position="20"/>
    </location>
</feature>
<feature type="compositionally biased region" description="Polar residues" evidence="1">
    <location>
        <begin position="43"/>
        <end position="87"/>
    </location>
</feature>
<evidence type="ECO:0000256" key="1">
    <source>
        <dbReference type="SAM" id="MobiDB-lite"/>
    </source>
</evidence>
<dbReference type="Proteomes" id="UP001165092">
    <property type="component" value="Unassembled WGS sequence"/>
</dbReference>
<dbReference type="AlphaFoldDB" id="A0A9W6PAK8"/>
<keyword evidence="3" id="KW-0732">Signal</keyword>
<keyword evidence="2" id="KW-0812">Transmembrane</keyword>
<gene>
    <name evidence="4" type="ORF">Nans01_45260</name>
</gene>
<feature type="transmembrane region" description="Helical" evidence="2">
    <location>
        <begin position="301"/>
        <end position="322"/>
    </location>
</feature>
<feature type="chain" id="PRO_5040830995" evidence="3">
    <location>
        <begin position="21"/>
        <end position="403"/>
    </location>
</feature>
<dbReference type="RefSeq" id="WP_285761715.1">
    <property type="nucleotide sequence ID" value="NZ_BSQG01000012.1"/>
</dbReference>
<evidence type="ECO:0000313" key="4">
    <source>
        <dbReference type="EMBL" id="GLU50175.1"/>
    </source>
</evidence>
<name>A0A9W6PAK8_9ACTN</name>
<keyword evidence="2" id="KW-1133">Transmembrane helix</keyword>
<accession>A0A9W6PAK8</accession>
<protein>
    <submittedName>
        <fullName evidence="4">Uncharacterized protein</fullName>
    </submittedName>
</protein>
<dbReference type="EMBL" id="BSQG01000012">
    <property type="protein sequence ID" value="GLU50175.1"/>
    <property type="molecule type" value="Genomic_DNA"/>
</dbReference>
<feature type="region of interest" description="Disordered" evidence="1">
    <location>
        <begin position="43"/>
        <end position="128"/>
    </location>
</feature>